<name>A0A1I6IZ66_9FIRM</name>
<evidence type="ECO:0000313" key="1">
    <source>
        <dbReference type="EMBL" id="SFR72007.1"/>
    </source>
</evidence>
<accession>A0A1I6IZ66</accession>
<organism evidence="1 2">
    <name type="scientific">Anaeromicropila populeti</name>
    <dbReference type="NCBI Taxonomy" id="37658"/>
    <lineage>
        <taxon>Bacteria</taxon>
        <taxon>Bacillati</taxon>
        <taxon>Bacillota</taxon>
        <taxon>Clostridia</taxon>
        <taxon>Lachnospirales</taxon>
        <taxon>Lachnospiraceae</taxon>
        <taxon>Anaeromicropila</taxon>
    </lineage>
</organism>
<dbReference type="STRING" id="37658.SAMN05661086_01277"/>
<dbReference type="EMBL" id="FOYZ01000004">
    <property type="protein sequence ID" value="SFR72007.1"/>
    <property type="molecule type" value="Genomic_DNA"/>
</dbReference>
<dbReference type="Proteomes" id="UP000199659">
    <property type="component" value="Unassembled WGS sequence"/>
</dbReference>
<proteinExistence type="predicted"/>
<protein>
    <submittedName>
        <fullName evidence="1">Uncharacterized protein</fullName>
    </submittedName>
</protein>
<evidence type="ECO:0000313" key="2">
    <source>
        <dbReference type="Proteomes" id="UP000199659"/>
    </source>
</evidence>
<reference evidence="1 2" key="1">
    <citation type="submission" date="2016-10" db="EMBL/GenBank/DDBJ databases">
        <authorList>
            <person name="de Groot N.N."/>
        </authorList>
    </citation>
    <scope>NUCLEOTIDE SEQUENCE [LARGE SCALE GENOMIC DNA]</scope>
    <source>
        <strain evidence="1 2">743A</strain>
    </source>
</reference>
<sequence>MHKKKIGRSCKGCCTKAFYGLLENNDTNIQPIIDLFPKWNVKEADKNWCAAFVYYCCLLIIGGNPPLVEQILLL</sequence>
<gene>
    <name evidence="1" type="ORF">SAMN05661086_01277</name>
</gene>
<dbReference type="AlphaFoldDB" id="A0A1I6IZ66"/>
<keyword evidence="2" id="KW-1185">Reference proteome</keyword>